<dbReference type="InterPro" id="IPR045274">
    <property type="entry name" value="WAK-like"/>
</dbReference>
<dbReference type="GO" id="GO:0005524">
    <property type="term" value="F:ATP binding"/>
    <property type="evidence" value="ECO:0007669"/>
    <property type="project" value="UniProtKB-UniRule"/>
</dbReference>
<dbReference type="Proteomes" id="UP001151287">
    <property type="component" value="Unassembled WGS sequence"/>
</dbReference>
<evidence type="ECO:0000256" key="12">
    <source>
        <dbReference type="PROSITE-ProRule" id="PRU10141"/>
    </source>
</evidence>
<keyword evidence="18" id="KW-1185">Reference proteome</keyword>
<evidence type="ECO:0000256" key="7">
    <source>
        <dbReference type="ARBA" id="ARBA00022777"/>
    </source>
</evidence>
<feature type="domain" description="EGF-like" evidence="16">
    <location>
        <begin position="285"/>
        <end position="326"/>
    </location>
</feature>
<evidence type="ECO:0000256" key="1">
    <source>
        <dbReference type="ARBA" id="ARBA00004479"/>
    </source>
</evidence>
<dbReference type="SMART" id="SM00179">
    <property type="entry name" value="EGF_CA"/>
    <property type="match status" value="1"/>
</dbReference>
<dbReference type="Gene3D" id="3.30.200.20">
    <property type="entry name" value="Phosphorylase Kinase, domain 1"/>
    <property type="match status" value="1"/>
</dbReference>
<proteinExistence type="predicted"/>
<feature type="binding site" evidence="12">
    <location>
        <position position="429"/>
    </location>
    <ligand>
        <name>ATP</name>
        <dbReference type="ChEBI" id="CHEBI:30616"/>
    </ligand>
</feature>
<protein>
    <submittedName>
        <fullName evidence="17">Uncharacterized protein</fullName>
    </submittedName>
</protein>
<dbReference type="OrthoDB" id="4062651at2759"/>
<dbReference type="FunFam" id="3.30.200.20:FF:000337">
    <property type="entry name" value="Wall-associated receptor kinase 3"/>
    <property type="match status" value="1"/>
</dbReference>
<keyword evidence="3 11" id="KW-0245">EGF-like domain</keyword>
<dbReference type="InterPro" id="IPR001881">
    <property type="entry name" value="EGF-like_Ca-bd_dom"/>
</dbReference>
<dbReference type="PANTHER" id="PTHR27005">
    <property type="entry name" value="WALL-ASSOCIATED RECEPTOR KINASE-LIKE 21"/>
    <property type="match status" value="1"/>
</dbReference>
<dbReference type="PROSITE" id="PS50026">
    <property type="entry name" value="EGF_3"/>
    <property type="match status" value="1"/>
</dbReference>
<evidence type="ECO:0000259" key="16">
    <source>
        <dbReference type="PROSITE" id="PS50026"/>
    </source>
</evidence>
<comment type="caution">
    <text evidence="11">Lacks conserved residue(s) required for the propagation of feature annotation.</text>
</comment>
<keyword evidence="8 12" id="KW-0067">ATP-binding</keyword>
<evidence type="ECO:0000313" key="18">
    <source>
        <dbReference type="Proteomes" id="UP001151287"/>
    </source>
</evidence>
<dbReference type="SMART" id="SM00220">
    <property type="entry name" value="S_TKc"/>
    <property type="match status" value="1"/>
</dbReference>
<evidence type="ECO:0000313" key="17">
    <source>
        <dbReference type="EMBL" id="KAJ1704533.1"/>
    </source>
</evidence>
<dbReference type="GO" id="GO:0030247">
    <property type="term" value="F:polysaccharide binding"/>
    <property type="evidence" value="ECO:0007669"/>
    <property type="project" value="InterPro"/>
</dbReference>
<accession>A0A9Q0I1I4</accession>
<dbReference type="InterPro" id="IPR011009">
    <property type="entry name" value="Kinase-like_dom_sf"/>
</dbReference>
<keyword evidence="13" id="KW-1133">Transmembrane helix</keyword>
<dbReference type="FunFam" id="1.10.510.10:FF:000084">
    <property type="entry name" value="Wall-associated receptor kinase 2"/>
    <property type="match status" value="1"/>
</dbReference>
<comment type="caution">
    <text evidence="17">The sequence shown here is derived from an EMBL/GenBank/DDBJ whole genome shotgun (WGS) entry which is preliminary data.</text>
</comment>
<dbReference type="PROSITE" id="PS00107">
    <property type="entry name" value="PROTEIN_KINASE_ATP"/>
    <property type="match status" value="1"/>
</dbReference>
<dbReference type="InterPro" id="IPR017441">
    <property type="entry name" value="Protein_kinase_ATP_BS"/>
</dbReference>
<dbReference type="InterPro" id="IPR008271">
    <property type="entry name" value="Ser/Thr_kinase_AS"/>
</dbReference>
<evidence type="ECO:0000256" key="11">
    <source>
        <dbReference type="PROSITE-ProRule" id="PRU00076"/>
    </source>
</evidence>
<dbReference type="InterPro" id="IPR025287">
    <property type="entry name" value="WAK_GUB"/>
</dbReference>
<keyword evidence="4" id="KW-0808">Transferase</keyword>
<reference evidence="17" key="1">
    <citation type="journal article" date="2022" name="Cell">
        <title>Repeat-based holocentromeres influence genome architecture and karyotype evolution.</title>
        <authorList>
            <person name="Hofstatter P.G."/>
            <person name="Thangavel G."/>
            <person name="Lux T."/>
            <person name="Neumann P."/>
            <person name="Vondrak T."/>
            <person name="Novak P."/>
            <person name="Zhang M."/>
            <person name="Costa L."/>
            <person name="Castellani M."/>
            <person name="Scott A."/>
            <person name="Toegelov H."/>
            <person name="Fuchs J."/>
            <person name="Mata-Sucre Y."/>
            <person name="Dias Y."/>
            <person name="Vanzela A.L.L."/>
            <person name="Huettel B."/>
            <person name="Almeida C.C.S."/>
            <person name="Simkova H."/>
            <person name="Souza G."/>
            <person name="Pedrosa-Harand A."/>
            <person name="Macas J."/>
            <person name="Mayer K.F.X."/>
            <person name="Houben A."/>
            <person name="Marques A."/>
        </authorList>
    </citation>
    <scope>NUCLEOTIDE SEQUENCE</scope>
    <source>
        <strain evidence="17">RhyBre1mFocal</strain>
    </source>
</reference>
<evidence type="ECO:0000256" key="2">
    <source>
        <dbReference type="ARBA" id="ARBA00022527"/>
    </source>
</evidence>
<dbReference type="Gene3D" id="1.10.510.10">
    <property type="entry name" value="Transferase(Phosphotransferase) domain 1"/>
    <property type="match status" value="1"/>
</dbReference>
<dbReference type="Gene3D" id="2.10.25.10">
    <property type="entry name" value="Laminin"/>
    <property type="match status" value="1"/>
</dbReference>
<keyword evidence="13" id="KW-0812">Transmembrane</keyword>
<keyword evidence="6 12" id="KW-0547">Nucleotide-binding</keyword>
<evidence type="ECO:0000256" key="3">
    <source>
        <dbReference type="ARBA" id="ARBA00022536"/>
    </source>
</evidence>
<feature type="signal peptide" evidence="14">
    <location>
        <begin position="1"/>
        <end position="18"/>
    </location>
</feature>
<dbReference type="PROSITE" id="PS01187">
    <property type="entry name" value="EGF_CA"/>
    <property type="match status" value="1"/>
</dbReference>
<dbReference type="InterPro" id="IPR049883">
    <property type="entry name" value="NOTCH1_EGF-like"/>
</dbReference>
<dbReference type="PROSITE" id="PS00010">
    <property type="entry name" value="ASX_HYDROXYL"/>
    <property type="match status" value="1"/>
</dbReference>
<keyword evidence="7" id="KW-0418">Kinase</keyword>
<keyword evidence="5 14" id="KW-0732">Signal</keyword>
<dbReference type="InterPro" id="IPR018097">
    <property type="entry name" value="EGF_Ca-bd_CS"/>
</dbReference>
<evidence type="ECO:0000259" key="15">
    <source>
        <dbReference type="PROSITE" id="PS50011"/>
    </source>
</evidence>
<name>A0A9Q0I1I4_9POAL</name>
<feature type="transmembrane region" description="Helical" evidence="13">
    <location>
        <begin position="329"/>
        <end position="352"/>
    </location>
</feature>
<dbReference type="Pfam" id="PF07645">
    <property type="entry name" value="EGF_CA"/>
    <property type="match status" value="1"/>
</dbReference>
<evidence type="ECO:0000256" key="8">
    <source>
        <dbReference type="ARBA" id="ARBA00022840"/>
    </source>
</evidence>
<dbReference type="SUPFAM" id="SSF56112">
    <property type="entry name" value="Protein kinase-like (PK-like)"/>
    <property type="match status" value="1"/>
</dbReference>
<evidence type="ECO:0000256" key="9">
    <source>
        <dbReference type="ARBA" id="ARBA00023157"/>
    </source>
</evidence>
<keyword evidence="13" id="KW-0472">Membrane</keyword>
<dbReference type="CDD" id="cd00054">
    <property type="entry name" value="EGF_CA"/>
    <property type="match status" value="1"/>
</dbReference>
<evidence type="ECO:0000256" key="10">
    <source>
        <dbReference type="ARBA" id="ARBA00023180"/>
    </source>
</evidence>
<dbReference type="Pfam" id="PF07714">
    <property type="entry name" value="PK_Tyr_Ser-Thr"/>
    <property type="match status" value="1"/>
</dbReference>
<keyword evidence="9" id="KW-1015">Disulfide bond</keyword>
<dbReference type="InterPro" id="IPR000152">
    <property type="entry name" value="EGF-type_Asp/Asn_hydroxyl_site"/>
</dbReference>
<dbReference type="PROSITE" id="PS50011">
    <property type="entry name" value="PROTEIN_KINASE_DOM"/>
    <property type="match status" value="1"/>
</dbReference>
<dbReference type="CDD" id="cd14066">
    <property type="entry name" value="STKc_IRAK"/>
    <property type="match status" value="1"/>
</dbReference>
<dbReference type="GO" id="GO:0005509">
    <property type="term" value="F:calcium ion binding"/>
    <property type="evidence" value="ECO:0007669"/>
    <property type="project" value="InterPro"/>
</dbReference>
<evidence type="ECO:0000256" key="13">
    <source>
        <dbReference type="SAM" id="Phobius"/>
    </source>
</evidence>
<dbReference type="GO" id="GO:0004674">
    <property type="term" value="F:protein serine/threonine kinase activity"/>
    <property type="evidence" value="ECO:0007669"/>
    <property type="project" value="UniProtKB-KW"/>
</dbReference>
<feature type="chain" id="PRO_5040307820" evidence="14">
    <location>
        <begin position="19"/>
        <end position="723"/>
    </location>
</feature>
<evidence type="ECO:0000256" key="6">
    <source>
        <dbReference type="ARBA" id="ARBA00022741"/>
    </source>
</evidence>
<dbReference type="GO" id="GO:0005886">
    <property type="term" value="C:plasma membrane"/>
    <property type="evidence" value="ECO:0007669"/>
    <property type="project" value="TreeGrafter"/>
</dbReference>
<dbReference type="InterPro" id="IPR000742">
    <property type="entry name" value="EGF"/>
</dbReference>
<organism evidence="17 18">
    <name type="scientific">Rhynchospora breviuscula</name>
    <dbReference type="NCBI Taxonomy" id="2022672"/>
    <lineage>
        <taxon>Eukaryota</taxon>
        <taxon>Viridiplantae</taxon>
        <taxon>Streptophyta</taxon>
        <taxon>Embryophyta</taxon>
        <taxon>Tracheophyta</taxon>
        <taxon>Spermatophyta</taxon>
        <taxon>Magnoliopsida</taxon>
        <taxon>Liliopsida</taxon>
        <taxon>Poales</taxon>
        <taxon>Cyperaceae</taxon>
        <taxon>Cyperoideae</taxon>
        <taxon>Rhynchosporeae</taxon>
        <taxon>Rhynchospora</taxon>
    </lineage>
</organism>
<dbReference type="PROSITE" id="PS00108">
    <property type="entry name" value="PROTEIN_KINASE_ST"/>
    <property type="match status" value="1"/>
</dbReference>
<dbReference type="GO" id="GO:0007166">
    <property type="term" value="P:cell surface receptor signaling pathway"/>
    <property type="evidence" value="ECO:0007669"/>
    <property type="project" value="InterPro"/>
</dbReference>
<dbReference type="EMBL" id="JAMQYH010000001">
    <property type="protein sequence ID" value="KAJ1704533.1"/>
    <property type="molecule type" value="Genomic_DNA"/>
</dbReference>
<gene>
    <name evidence="17" type="ORF">LUZ63_004312</name>
</gene>
<sequence>MKHFQLLLITMYISTAIGSLNTLPGCNDTCGAVSIPYPFGFSPGCYLPGFNLSCSNVNGIYQPFLSEYELVSIDLSSARARIKNIISSICHSPTGKITSHAGSVSLMYTPYRFSNTQNKVSLIGCETFAFVGIWQDSTWGFTGGCVSECPDLVGIENGTCSGIGCCQTTIPKGMNYYEVEFDSRYNNSMVYKFNPCSYVVLMEDAGFVFDTSYITTTALLHKKVPLVLDWAIRNKTCKDAIRAGTSFACVSGNSECVDSTNDSGYWCKCSSGYQGNPYLIGGCQDINECVAMNPCAKSSECRNTPGGYECLCPFGRYARGHDGACELQVSVIIGICISPLAMLLLGLGIYILRERRKLNKVKQKYFKQHGGWLLFEEMKSSKDYGFTIFSEEDIKKATNNYDNTQIIGHGGHGTVYKGILKGNVVAIKKCKFIDESQKKEFGKEMLILSEINHKNIVKLLGCCLEVEVPILVYEFISNGTLFQKIHDKKHGFSFSLENRLRIALESAEALAYLHSSASPPILHGDVKSSNILLDDNYTAKVSDFGASILAPNNEAQFVTLVQGTCGYLDPECLLTCQLTDKSDVFSFGVVLLELLTSKLPIYFDNPGDEKVLSSCFLAAMKEDRVQEFLDYKIIEAAQMDLIMQVAELAKECLNLKGEERPSMKEVADILGRLMQKISQKIWVVNGLDEEVQSLLGDQPLSYNQNSRCFSIEREVAQEMQNGR</sequence>
<keyword evidence="10" id="KW-0325">Glycoprotein</keyword>
<dbReference type="Pfam" id="PF13947">
    <property type="entry name" value="GUB_WAK_bind"/>
    <property type="match status" value="1"/>
</dbReference>
<dbReference type="SMART" id="SM00181">
    <property type="entry name" value="EGF"/>
    <property type="match status" value="2"/>
</dbReference>
<dbReference type="InterPro" id="IPR000719">
    <property type="entry name" value="Prot_kinase_dom"/>
</dbReference>
<evidence type="ECO:0000256" key="4">
    <source>
        <dbReference type="ARBA" id="ARBA00022679"/>
    </source>
</evidence>
<keyword evidence="2" id="KW-0723">Serine/threonine-protein kinase</keyword>
<feature type="domain" description="Protein kinase" evidence="15">
    <location>
        <begin position="401"/>
        <end position="683"/>
    </location>
</feature>
<dbReference type="SUPFAM" id="SSF57196">
    <property type="entry name" value="EGF/Laminin"/>
    <property type="match status" value="1"/>
</dbReference>
<dbReference type="InterPro" id="IPR001245">
    <property type="entry name" value="Ser-Thr/Tyr_kinase_cat_dom"/>
</dbReference>
<evidence type="ECO:0000256" key="5">
    <source>
        <dbReference type="ARBA" id="ARBA00022729"/>
    </source>
</evidence>
<evidence type="ECO:0000256" key="14">
    <source>
        <dbReference type="SAM" id="SignalP"/>
    </source>
</evidence>
<dbReference type="AlphaFoldDB" id="A0A9Q0I1I4"/>
<comment type="subcellular location">
    <subcellularLocation>
        <location evidence="1">Membrane</location>
        <topology evidence="1">Single-pass type I membrane protein</topology>
    </subcellularLocation>
</comment>
<dbReference type="PANTHER" id="PTHR27005:SF479">
    <property type="entry name" value="OS06G0706600 PROTEIN"/>
    <property type="match status" value="1"/>
</dbReference>